<evidence type="ECO:0000256" key="1">
    <source>
        <dbReference type="SAM" id="MobiDB-lite"/>
    </source>
</evidence>
<feature type="compositionally biased region" description="Polar residues" evidence="1">
    <location>
        <begin position="1"/>
        <end position="20"/>
    </location>
</feature>
<dbReference type="Gene3D" id="1.10.555.10">
    <property type="entry name" value="Rho GTPase activation protein"/>
    <property type="match status" value="1"/>
</dbReference>
<feature type="compositionally biased region" description="Basic and acidic residues" evidence="1">
    <location>
        <begin position="423"/>
        <end position="440"/>
    </location>
</feature>
<dbReference type="OrthoDB" id="10033734at2759"/>
<dbReference type="SMART" id="SM00324">
    <property type="entry name" value="RhoGAP"/>
    <property type="match status" value="1"/>
</dbReference>
<keyword evidence="4" id="KW-1185">Reference proteome</keyword>
<dbReference type="SUPFAM" id="SSF48350">
    <property type="entry name" value="GTPase activation domain, GAP"/>
    <property type="match status" value="1"/>
</dbReference>
<dbReference type="Pfam" id="PF00620">
    <property type="entry name" value="RhoGAP"/>
    <property type="match status" value="1"/>
</dbReference>
<feature type="region of interest" description="Disordered" evidence="1">
    <location>
        <begin position="400"/>
        <end position="440"/>
    </location>
</feature>
<evidence type="ECO:0000313" key="3">
    <source>
        <dbReference type="EMBL" id="CAF0709196.1"/>
    </source>
</evidence>
<dbReference type="GO" id="GO:0007264">
    <property type="term" value="P:small GTPase-mediated signal transduction"/>
    <property type="evidence" value="ECO:0007669"/>
    <property type="project" value="InterPro"/>
</dbReference>
<proteinExistence type="predicted"/>
<sequence>MSFKNSNTSQGSDDFQNQKDNTSEADFNLDDDRRDKKKETKKFLFKKETKDKGYSSLAGDVNQDSVFLVNTKNSKKTKADVKKSSLSVFKKSFKDEKRLKDIKETKEEPKRSKTKVKPSDTQKENLFGNYLENAVSSFLANDNVRVPYPIRICIDIIEQKGIDNESIYRHHANKSQLESICESINNESMETRLDELNADPNLACAVIKKFLKELKSPIVPDENLVFIDKCESSDRDQKIHQLKVAITKFPQSNFDTFAYLIMHFHRVLSKSETNKIEMSIFVQKFQPIFRIKERIFKFIINNASALFKDYRFKKYKVKSNLEDTVSRVSHLPESIEDLEQEIARQEIYLSKLHSRIASEEHSNDKSVQDQLSEELWGLQRYVTSLKRKVKKLKSERKNIEAEQIKNMNKNKSDESKAQNQPGDENKDVNGQVDKEKETHDIKELEAKETNLICENSVWIESLQQLIEKISKEQMLISDLQTNLSSSFANTNFILPIPYTSQFPLQELYDNEQLLLNENKLLEERINLINKRINAEKDKIFELKLSIKLKAFENSTLEYQQQSNIISSQDKDLVMTKL</sequence>
<dbReference type="PROSITE" id="PS50238">
    <property type="entry name" value="RHOGAP"/>
    <property type="match status" value="1"/>
</dbReference>
<dbReference type="GO" id="GO:0005096">
    <property type="term" value="F:GTPase activator activity"/>
    <property type="evidence" value="ECO:0007669"/>
    <property type="project" value="InterPro"/>
</dbReference>
<dbReference type="CDD" id="cd00159">
    <property type="entry name" value="RhoGAP"/>
    <property type="match status" value="1"/>
</dbReference>
<organism evidence="3 4">
    <name type="scientific">Brachionus calyciflorus</name>
    <dbReference type="NCBI Taxonomy" id="104777"/>
    <lineage>
        <taxon>Eukaryota</taxon>
        <taxon>Metazoa</taxon>
        <taxon>Spiralia</taxon>
        <taxon>Gnathifera</taxon>
        <taxon>Rotifera</taxon>
        <taxon>Eurotatoria</taxon>
        <taxon>Monogononta</taxon>
        <taxon>Pseudotrocha</taxon>
        <taxon>Ploima</taxon>
        <taxon>Brachionidae</taxon>
        <taxon>Brachionus</taxon>
    </lineage>
</organism>
<evidence type="ECO:0000313" key="4">
    <source>
        <dbReference type="Proteomes" id="UP000663879"/>
    </source>
</evidence>
<dbReference type="Gene3D" id="1.20.58.90">
    <property type="match status" value="1"/>
</dbReference>
<dbReference type="InterPro" id="IPR008936">
    <property type="entry name" value="Rho_GTPase_activation_prot"/>
</dbReference>
<dbReference type="Proteomes" id="UP000663879">
    <property type="component" value="Unassembled WGS sequence"/>
</dbReference>
<reference evidence="3" key="1">
    <citation type="submission" date="2021-02" db="EMBL/GenBank/DDBJ databases">
        <authorList>
            <person name="Nowell W R."/>
        </authorList>
    </citation>
    <scope>NUCLEOTIDE SEQUENCE</scope>
    <source>
        <strain evidence="3">Ploen Becks lab</strain>
    </source>
</reference>
<dbReference type="PANTHER" id="PTHR12783:SF5">
    <property type="entry name" value="RALA-BINDING PROTEIN 1"/>
    <property type="match status" value="1"/>
</dbReference>
<feature type="region of interest" description="Disordered" evidence="1">
    <location>
        <begin position="1"/>
        <end position="33"/>
    </location>
</feature>
<dbReference type="EMBL" id="CAJNOC010000041">
    <property type="protein sequence ID" value="CAF0709196.1"/>
    <property type="molecule type" value="Genomic_DNA"/>
</dbReference>
<feature type="region of interest" description="Disordered" evidence="1">
    <location>
        <begin position="100"/>
        <end position="119"/>
    </location>
</feature>
<accession>A0A813M4U2</accession>
<evidence type="ECO:0000259" key="2">
    <source>
        <dbReference type="PROSITE" id="PS50238"/>
    </source>
</evidence>
<dbReference type="AlphaFoldDB" id="A0A813M4U2"/>
<gene>
    <name evidence="3" type="ORF">OXX778_LOCUS756</name>
</gene>
<feature type="domain" description="Rho-GAP" evidence="2">
    <location>
        <begin position="129"/>
        <end position="328"/>
    </location>
</feature>
<dbReference type="InterPro" id="IPR039767">
    <property type="entry name" value="RALBP1"/>
</dbReference>
<protein>
    <recommendedName>
        <fullName evidence="2">Rho-GAP domain-containing protein</fullName>
    </recommendedName>
</protein>
<dbReference type="InterPro" id="IPR000198">
    <property type="entry name" value="RhoGAP_dom"/>
</dbReference>
<name>A0A813M4U2_9BILA</name>
<dbReference type="PANTHER" id="PTHR12783">
    <property type="entry name" value="RALA BINDING PROTEIN 1 RALBP1"/>
    <property type="match status" value="1"/>
</dbReference>
<dbReference type="GO" id="GO:0031267">
    <property type="term" value="F:small GTPase binding"/>
    <property type="evidence" value="ECO:0007669"/>
    <property type="project" value="InterPro"/>
</dbReference>
<comment type="caution">
    <text evidence="3">The sequence shown here is derived from an EMBL/GenBank/DDBJ whole genome shotgun (WGS) entry which is preliminary data.</text>
</comment>